<evidence type="ECO:0000256" key="2">
    <source>
        <dbReference type="ARBA" id="ARBA00022692"/>
    </source>
</evidence>
<dbReference type="PANTHER" id="PTHR35529:SF2">
    <property type="entry name" value="SPORULATION PROTEIN YTAF-RELATED"/>
    <property type="match status" value="1"/>
</dbReference>
<dbReference type="Proteomes" id="UP001335737">
    <property type="component" value="Unassembled WGS sequence"/>
</dbReference>
<name>A0ABU6KCE3_9BACI</name>
<keyword evidence="2 5" id="KW-0812">Transmembrane</keyword>
<feature type="transmembrane region" description="Helical" evidence="5">
    <location>
        <begin position="153"/>
        <end position="171"/>
    </location>
</feature>
<feature type="transmembrane region" description="Helical" evidence="5">
    <location>
        <begin position="67"/>
        <end position="89"/>
    </location>
</feature>
<organism evidence="6 7">
    <name type="scientific">Virgibacillus tibetensis</name>
    <dbReference type="NCBI Taxonomy" id="3042313"/>
    <lineage>
        <taxon>Bacteria</taxon>
        <taxon>Bacillati</taxon>
        <taxon>Bacillota</taxon>
        <taxon>Bacilli</taxon>
        <taxon>Bacillales</taxon>
        <taxon>Bacillaceae</taxon>
        <taxon>Virgibacillus</taxon>
    </lineage>
</organism>
<evidence type="ECO:0000313" key="6">
    <source>
        <dbReference type="EMBL" id="MEC5422991.1"/>
    </source>
</evidence>
<feature type="transmembrane region" description="Helical" evidence="5">
    <location>
        <begin position="6"/>
        <end position="28"/>
    </location>
</feature>
<proteinExistence type="predicted"/>
<evidence type="ECO:0000256" key="3">
    <source>
        <dbReference type="ARBA" id="ARBA00022989"/>
    </source>
</evidence>
<dbReference type="Pfam" id="PF02659">
    <property type="entry name" value="Mntp"/>
    <property type="match status" value="2"/>
</dbReference>
<dbReference type="InterPro" id="IPR003810">
    <property type="entry name" value="Mntp/YtaF"/>
</dbReference>
<dbReference type="PANTHER" id="PTHR35529">
    <property type="entry name" value="MANGANESE EFFLUX PUMP MNTP-RELATED"/>
    <property type="match status" value="1"/>
</dbReference>
<keyword evidence="7" id="KW-1185">Reference proteome</keyword>
<comment type="caution">
    <text evidence="6">The sequence shown here is derived from an EMBL/GenBank/DDBJ whole genome shotgun (WGS) entry which is preliminary data.</text>
</comment>
<evidence type="ECO:0000256" key="1">
    <source>
        <dbReference type="ARBA" id="ARBA00022475"/>
    </source>
</evidence>
<reference evidence="6 7" key="1">
    <citation type="journal article" date="2024" name="Int. J. Syst. Evol. Microbiol.">
        <title>Virgibacillus tibetensis sp. nov., isolated from salt lake on the Tibetan Plateau of China.</title>
        <authorList>
            <person name="Phurbu D."/>
            <person name="Liu Z.-X."/>
            <person name="Wang R."/>
            <person name="Zheng Y.-Y."/>
            <person name="Liu H.-C."/>
            <person name="Zhou Y.-G."/>
            <person name="Yu Y.-J."/>
            <person name="Li A.-H."/>
        </authorList>
    </citation>
    <scope>NUCLEOTIDE SEQUENCE [LARGE SCALE GENOMIC DNA]</scope>
    <source>
        <strain evidence="6 7">C22-A2</strain>
    </source>
</reference>
<sequence>MLVYYTGLIFLVVAVSLDGFGVGVTYGMRKIRVPLNALLIIMLCSGIIVLLAMTIGNVLNSVISPAIAQVMGGGILIVLGLFSLMNSILPKKERKHTARKQNILTSVLSTPDKADLDRSGTISANEAFLLGTALALDAFGAGIGASMLGYSPLFTATLIAIMSGIFVLSGIKVGMFLSKSKQLQRLTFVPPLLLISLGIINII</sequence>
<keyword evidence="4 5" id="KW-0472">Membrane</keyword>
<gene>
    <name evidence="6" type="primary">ytaF</name>
    <name evidence="6" type="ORF">QGM71_05695</name>
</gene>
<dbReference type="InterPro" id="IPR014205">
    <property type="entry name" value="Spore_YtaF"/>
</dbReference>
<evidence type="ECO:0000256" key="5">
    <source>
        <dbReference type="SAM" id="Phobius"/>
    </source>
</evidence>
<evidence type="ECO:0000313" key="7">
    <source>
        <dbReference type="Proteomes" id="UP001335737"/>
    </source>
</evidence>
<protein>
    <submittedName>
        <fullName evidence="6">Sporulation membrane protein YtaF</fullName>
    </submittedName>
</protein>
<keyword evidence="1" id="KW-1003">Cell membrane</keyword>
<keyword evidence="3 5" id="KW-1133">Transmembrane helix</keyword>
<dbReference type="EMBL" id="JARZFX010000002">
    <property type="protein sequence ID" value="MEC5422991.1"/>
    <property type="molecule type" value="Genomic_DNA"/>
</dbReference>
<accession>A0ABU6KCE3</accession>
<feature type="transmembrane region" description="Helical" evidence="5">
    <location>
        <begin position="35"/>
        <end position="55"/>
    </location>
</feature>
<evidence type="ECO:0000256" key="4">
    <source>
        <dbReference type="ARBA" id="ARBA00023136"/>
    </source>
</evidence>
<dbReference type="RefSeq" id="WP_327606562.1">
    <property type="nucleotide sequence ID" value="NZ_JARZFX010000002.1"/>
</dbReference>
<feature type="transmembrane region" description="Helical" evidence="5">
    <location>
        <begin position="127"/>
        <end position="147"/>
    </location>
</feature>
<dbReference type="NCBIfam" id="TIGR02840">
    <property type="entry name" value="spore_YtaF"/>
    <property type="match status" value="1"/>
</dbReference>